<reference evidence="1 2" key="1">
    <citation type="submission" date="2016-11" db="EMBL/GenBank/DDBJ databases">
        <authorList>
            <person name="Jaros S."/>
            <person name="Januszkiewicz K."/>
            <person name="Wedrychowicz H."/>
        </authorList>
    </citation>
    <scope>NUCLEOTIDE SEQUENCE [LARGE SCALE GENOMIC DNA]</scope>
    <source>
        <strain evidence="1 2">DSM 18119</strain>
    </source>
</reference>
<dbReference type="GO" id="GO:0050308">
    <property type="term" value="F:sugar-phosphatase activity"/>
    <property type="evidence" value="ECO:0007669"/>
    <property type="project" value="TreeGrafter"/>
</dbReference>
<dbReference type="InterPro" id="IPR036412">
    <property type="entry name" value="HAD-like_sf"/>
</dbReference>
<dbReference type="SFLD" id="SFLDG01129">
    <property type="entry name" value="C1.5:_HAD__Beta-PGM__Phosphata"/>
    <property type="match status" value="1"/>
</dbReference>
<dbReference type="InterPro" id="IPR023214">
    <property type="entry name" value="HAD_sf"/>
</dbReference>
<proteinExistence type="predicted"/>
<dbReference type="InterPro" id="IPR006439">
    <property type="entry name" value="HAD-SF_hydro_IA"/>
</dbReference>
<protein>
    <submittedName>
        <fullName evidence="1">Haloacid dehalogenase superfamily, subfamily IA, variant 3 with third motif having DD or ED</fullName>
    </submittedName>
</protein>
<dbReference type="Gene3D" id="3.40.50.1000">
    <property type="entry name" value="HAD superfamily/HAD-like"/>
    <property type="match status" value="1"/>
</dbReference>
<accession>A0A1M4SD45</accession>
<dbReference type="PANTHER" id="PTHR43481:SF4">
    <property type="entry name" value="GLYCEROL-1-PHOSPHATE PHOSPHOHYDROLASE 1-RELATED"/>
    <property type="match status" value="1"/>
</dbReference>
<dbReference type="STRING" id="1121884.SAMN02745131_00071"/>
<dbReference type="InterPro" id="IPR051806">
    <property type="entry name" value="HAD-like_SPP"/>
</dbReference>
<keyword evidence="2" id="KW-1185">Reference proteome</keyword>
<gene>
    <name evidence="1" type="ORF">SAMN02745131_00071</name>
</gene>
<organism evidence="1 2">
    <name type="scientific">Flavisolibacter ginsengisoli DSM 18119</name>
    <dbReference type="NCBI Taxonomy" id="1121884"/>
    <lineage>
        <taxon>Bacteria</taxon>
        <taxon>Pseudomonadati</taxon>
        <taxon>Bacteroidota</taxon>
        <taxon>Chitinophagia</taxon>
        <taxon>Chitinophagales</taxon>
        <taxon>Chitinophagaceae</taxon>
        <taxon>Flavisolibacter</taxon>
    </lineage>
</organism>
<dbReference type="NCBIfam" id="TIGR01509">
    <property type="entry name" value="HAD-SF-IA-v3"/>
    <property type="match status" value="1"/>
</dbReference>
<dbReference type="AlphaFoldDB" id="A0A1M4SD45"/>
<dbReference type="InterPro" id="IPR041492">
    <property type="entry name" value="HAD_2"/>
</dbReference>
<evidence type="ECO:0000313" key="2">
    <source>
        <dbReference type="Proteomes" id="UP000184048"/>
    </source>
</evidence>
<evidence type="ECO:0000313" key="1">
    <source>
        <dbReference type="EMBL" id="SHE30088.1"/>
    </source>
</evidence>
<name>A0A1M4SD45_9BACT</name>
<dbReference type="PANTHER" id="PTHR43481">
    <property type="entry name" value="FRUCTOSE-1-PHOSPHATE PHOSPHATASE"/>
    <property type="match status" value="1"/>
</dbReference>
<dbReference type="SFLD" id="SFLDS00003">
    <property type="entry name" value="Haloacid_Dehalogenase"/>
    <property type="match status" value="1"/>
</dbReference>
<dbReference type="EMBL" id="FQUU01000001">
    <property type="protein sequence ID" value="SHE30088.1"/>
    <property type="molecule type" value="Genomic_DNA"/>
</dbReference>
<dbReference type="Gene3D" id="1.10.150.240">
    <property type="entry name" value="Putative phosphatase, domain 2"/>
    <property type="match status" value="1"/>
</dbReference>
<sequence>MPNNIKALSLEYTIVNRYWTYGNSPCSYYFRALTNEKAMNYTLDQVNKDKLAKLNELTKGKYKAFLYDCDGTLADNMGAHKAAFVKVAASHGIKLDDSIIDELAGWPTVLVVEEICKRYSVTLDIPNFAQSKSRLFVEEFISETLPIPFVVEHLRLHAGEIKIGVVSGGSRSTVTKTLSILGIDHLIEVLVCAGETPNGKPFPDPFLYAAKQLGVEPKDCMVFEDGEPGVQAAISAGMDWIRVDQL</sequence>
<dbReference type="SUPFAM" id="SSF56784">
    <property type="entry name" value="HAD-like"/>
    <property type="match status" value="1"/>
</dbReference>
<dbReference type="Proteomes" id="UP000184048">
    <property type="component" value="Unassembled WGS sequence"/>
</dbReference>
<dbReference type="InterPro" id="IPR023198">
    <property type="entry name" value="PGP-like_dom2"/>
</dbReference>
<dbReference type="Pfam" id="PF13419">
    <property type="entry name" value="HAD_2"/>
    <property type="match status" value="1"/>
</dbReference>